<gene>
    <name evidence="16" type="ORF">FA13DRAFT_1880493</name>
</gene>
<comment type="cofactor">
    <cofactor evidence="2">
        <name>Mg(2+)</name>
        <dbReference type="ChEBI" id="CHEBI:18420"/>
    </cofactor>
</comment>
<feature type="domain" description="Topoisomerase 6 subunit A/Spo11 TOPRIM" evidence="15">
    <location>
        <begin position="190"/>
        <end position="347"/>
    </location>
</feature>
<dbReference type="GO" id="GO:0007131">
    <property type="term" value="P:reciprocal meiotic recombination"/>
    <property type="evidence" value="ECO:0007669"/>
    <property type="project" value="TreeGrafter"/>
</dbReference>
<dbReference type="AlphaFoldDB" id="A0A4Y7TTR9"/>
<dbReference type="STRING" id="71717.A0A4Y7TTR9"/>
<dbReference type="GO" id="GO:0046872">
    <property type="term" value="F:metal ion binding"/>
    <property type="evidence" value="ECO:0007669"/>
    <property type="project" value="UniProtKB-KW"/>
</dbReference>
<feature type="region of interest" description="Disordered" evidence="13">
    <location>
        <begin position="1"/>
        <end position="42"/>
    </location>
</feature>
<dbReference type="InterPro" id="IPR013049">
    <property type="entry name" value="Spo11/TopoVI_A_N"/>
</dbReference>
<proteinExistence type="inferred from homology"/>
<evidence type="ECO:0000256" key="1">
    <source>
        <dbReference type="ARBA" id="ARBA00000185"/>
    </source>
</evidence>
<protein>
    <recommendedName>
        <fullName evidence="5">DNA topoisomerase (ATP-hydrolyzing)</fullName>
        <ecNumber evidence="5">5.6.2.2</ecNumber>
    </recommendedName>
</protein>
<keyword evidence="9 12" id="KW-0238">DNA-binding</keyword>
<dbReference type="GO" id="GO:0000706">
    <property type="term" value="P:meiotic DNA double-strand break processing"/>
    <property type="evidence" value="ECO:0007669"/>
    <property type="project" value="TreeGrafter"/>
</dbReference>
<dbReference type="SUPFAM" id="SSF56726">
    <property type="entry name" value="DNA topoisomerase IV, alpha subunit"/>
    <property type="match status" value="1"/>
</dbReference>
<dbReference type="Proteomes" id="UP000298030">
    <property type="component" value="Unassembled WGS sequence"/>
</dbReference>
<evidence type="ECO:0000256" key="13">
    <source>
        <dbReference type="SAM" id="MobiDB-lite"/>
    </source>
</evidence>
<name>A0A4Y7TTR9_COPMI</name>
<dbReference type="InterPro" id="IPR013048">
    <property type="entry name" value="Meiotic_Spo11"/>
</dbReference>
<keyword evidence="10 12" id="KW-0413">Isomerase</keyword>
<evidence type="ECO:0000259" key="15">
    <source>
        <dbReference type="Pfam" id="PF21180"/>
    </source>
</evidence>
<keyword evidence="8 12" id="KW-0799">Topoisomerase</keyword>
<evidence type="ECO:0000313" key="16">
    <source>
        <dbReference type="EMBL" id="TEB37278.1"/>
    </source>
</evidence>
<dbReference type="Pfam" id="PF21180">
    <property type="entry name" value="TOP6A-Spo11_Toprim"/>
    <property type="match status" value="1"/>
</dbReference>
<dbReference type="EMBL" id="QPFP01000004">
    <property type="protein sequence ID" value="TEB37278.1"/>
    <property type="molecule type" value="Genomic_DNA"/>
</dbReference>
<evidence type="ECO:0000256" key="4">
    <source>
        <dbReference type="ARBA" id="ARBA00006559"/>
    </source>
</evidence>
<keyword evidence="7" id="KW-0460">Magnesium</keyword>
<dbReference type="Pfam" id="PF04406">
    <property type="entry name" value="TP6A_N"/>
    <property type="match status" value="1"/>
</dbReference>
<evidence type="ECO:0000256" key="2">
    <source>
        <dbReference type="ARBA" id="ARBA00001946"/>
    </source>
</evidence>
<dbReference type="GO" id="GO:0005524">
    <property type="term" value="F:ATP binding"/>
    <property type="evidence" value="ECO:0007669"/>
    <property type="project" value="InterPro"/>
</dbReference>
<dbReference type="InterPro" id="IPR034136">
    <property type="entry name" value="TOPRIM_Topo6A/Spo11"/>
</dbReference>
<evidence type="ECO:0000256" key="6">
    <source>
        <dbReference type="ARBA" id="ARBA00022723"/>
    </source>
</evidence>
<dbReference type="GO" id="GO:0003677">
    <property type="term" value="F:DNA binding"/>
    <property type="evidence" value="ECO:0007669"/>
    <property type="project" value="UniProtKB-UniRule"/>
</dbReference>
<dbReference type="PANTHER" id="PTHR10848">
    <property type="entry name" value="MEIOTIC RECOMBINATION PROTEIN SPO11"/>
    <property type="match status" value="1"/>
</dbReference>
<dbReference type="CDD" id="cd00223">
    <property type="entry name" value="TOPRIM_TopoIIB_SPO"/>
    <property type="match status" value="1"/>
</dbReference>
<organism evidence="16 17">
    <name type="scientific">Coprinellus micaceus</name>
    <name type="common">Glistening ink-cap mushroom</name>
    <name type="synonym">Coprinus micaceus</name>
    <dbReference type="NCBI Taxonomy" id="71717"/>
    <lineage>
        <taxon>Eukaryota</taxon>
        <taxon>Fungi</taxon>
        <taxon>Dikarya</taxon>
        <taxon>Basidiomycota</taxon>
        <taxon>Agaricomycotina</taxon>
        <taxon>Agaricomycetes</taxon>
        <taxon>Agaricomycetidae</taxon>
        <taxon>Agaricales</taxon>
        <taxon>Agaricineae</taxon>
        <taxon>Psathyrellaceae</taxon>
        <taxon>Coprinellus</taxon>
    </lineage>
</organism>
<evidence type="ECO:0000256" key="5">
    <source>
        <dbReference type="ARBA" id="ARBA00012895"/>
    </source>
</evidence>
<evidence type="ECO:0000256" key="10">
    <source>
        <dbReference type="ARBA" id="ARBA00023235"/>
    </source>
</evidence>
<dbReference type="GO" id="GO:0003918">
    <property type="term" value="F:DNA topoisomerase type II (double strand cut, ATP-hydrolyzing) activity"/>
    <property type="evidence" value="ECO:0007669"/>
    <property type="project" value="UniProtKB-UniRule"/>
</dbReference>
<comment type="catalytic activity">
    <reaction evidence="1 12">
        <text>ATP-dependent breakage, passage and rejoining of double-stranded DNA.</text>
        <dbReference type="EC" id="5.6.2.2"/>
    </reaction>
</comment>
<keyword evidence="6" id="KW-0479">Metal-binding</keyword>
<dbReference type="OrthoDB" id="5377392at2759"/>
<feature type="active site" description="O-(5'-phospho-DNA)-tyrosine intermediate" evidence="12">
    <location>
        <position position="107"/>
    </location>
</feature>
<evidence type="ECO:0000256" key="11">
    <source>
        <dbReference type="ARBA" id="ARBA00023242"/>
    </source>
</evidence>
<comment type="caution">
    <text evidence="16">The sequence shown here is derived from an EMBL/GenBank/DDBJ whole genome shotgun (WGS) entry which is preliminary data.</text>
</comment>
<reference evidence="16 17" key="1">
    <citation type="journal article" date="2019" name="Nat. Ecol. Evol.">
        <title>Megaphylogeny resolves global patterns of mushroom evolution.</title>
        <authorList>
            <person name="Varga T."/>
            <person name="Krizsan K."/>
            <person name="Foldi C."/>
            <person name="Dima B."/>
            <person name="Sanchez-Garcia M."/>
            <person name="Sanchez-Ramirez S."/>
            <person name="Szollosi G.J."/>
            <person name="Szarkandi J.G."/>
            <person name="Papp V."/>
            <person name="Albert L."/>
            <person name="Andreopoulos W."/>
            <person name="Angelini C."/>
            <person name="Antonin V."/>
            <person name="Barry K.W."/>
            <person name="Bougher N.L."/>
            <person name="Buchanan P."/>
            <person name="Buyck B."/>
            <person name="Bense V."/>
            <person name="Catcheside P."/>
            <person name="Chovatia M."/>
            <person name="Cooper J."/>
            <person name="Damon W."/>
            <person name="Desjardin D."/>
            <person name="Finy P."/>
            <person name="Geml J."/>
            <person name="Haridas S."/>
            <person name="Hughes K."/>
            <person name="Justo A."/>
            <person name="Karasinski D."/>
            <person name="Kautmanova I."/>
            <person name="Kiss B."/>
            <person name="Kocsube S."/>
            <person name="Kotiranta H."/>
            <person name="LaButti K.M."/>
            <person name="Lechner B.E."/>
            <person name="Liimatainen K."/>
            <person name="Lipzen A."/>
            <person name="Lukacs Z."/>
            <person name="Mihaltcheva S."/>
            <person name="Morgado L.N."/>
            <person name="Niskanen T."/>
            <person name="Noordeloos M.E."/>
            <person name="Ohm R.A."/>
            <person name="Ortiz-Santana B."/>
            <person name="Ovrebo C."/>
            <person name="Racz N."/>
            <person name="Riley R."/>
            <person name="Savchenko A."/>
            <person name="Shiryaev A."/>
            <person name="Soop K."/>
            <person name="Spirin V."/>
            <person name="Szebenyi C."/>
            <person name="Tomsovsky M."/>
            <person name="Tulloss R.E."/>
            <person name="Uehling J."/>
            <person name="Grigoriev I.V."/>
            <person name="Vagvolgyi C."/>
            <person name="Papp T."/>
            <person name="Martin F.M."/>
            <person name="Miettinen O."/>
            <person name="Hibbett D.S."/>
            <person name="Nagy L.G."/>
        </authorList>
    </citation>
    <scope>NUCLEOTIDE SEQUENCE [LARGE SCALE GENOMIC DNA]</scope>
    <source>
        <strain evidence="16 17">FP101781</strain>
    </source>
</reference>
<dbReference type="GO" id="GO:0042138">
    <property type="term" value="P:meiotic DNA double-strand break formation"/>
    <property type="evidence" value="ECO:0007669"/>
    <property type="project" value="InterPro"/>
</dbReference>
<evidence type="ECO:0000259" key="14">
    <source>
        <dbReference type="Pfam" id="PF04406"/>
    </source>
</evidence>
<comment type="similarity">
    <text evidence="4 12">Belongs to the TOP6A family.</text>
</comment>
<accession>A0A4Y7TTR9</accession>
<dbReference type="Gene3D" id="3.40.1360.10">
    <property type="match status" value="1"/>
</dbReference>
<evidence type="ECO:0000256" key="12">
    <source>
        <dbReference type="PROSITE-ProRule" id="PRU01385"/>
    </source>
</evidence>
<dbReference type="EC" id="5.6.2.2" evidence="5"/>
<evidence type="ECO:0000256" key="9">
    <source>
        <dbReference type="ARBA" id="ARBA00023125"/>
    </source>
</evidence>
<comment type="subcellular location">
    <subcellularLocation>
        <location evidence="3">Nucleus</location>
    </subcellularLocation>
</comment>
<keyword evidence="11" id="KW-0539">Nucleus</keyword>
<dbReference type="InterPro" id="IPR036078">
    <property type="entry name" value="Spo11/TopoVI_A_sf"/>
</dbReference>
<sequence length="369" mass="40647">MVLDYLTQLNEAAFGDASRSDSESSGDEESQPPLKKSKVARPKIEVRIANRKKGVDENGNVETRRIRFPKATPSGSARPLAQLFNVLDVTHEALLTGIPTTKRDVFYKDVGQFGSQGVVDQLVDDIAATWDLQRSDLNIRAASKGLVAGSGIAVHLISGETLTGNDTEGMNIPVGEDIESFSLLNDVKWIIVVEKEAVFQTLCRLGITNHEMMPVYAQGKGYPDVATRHLIKSLADGLDANIPIVALVDCDAFGLDILSVYRYGSKVMQHENDHLATRRIKWLGLRTSEMSGLGIDYDSMLPISKHDEKKILAMLQRPNLPKKWKMELMRSLHLRRKAEIEIISASSIGEEAGVHPLLAYLSAKTATMV</sequence>
<dbReference type="InterPro" id="IPR036388">
    <property type="entry name" value="WH-like_DNA-bd_sf"/>
</dbReference>
<feature type="domain" description="Spo11/DNA topoisomerase VI subunit A N-terminal" evidence="14">
    <location>
        <begin position="79"/>
        <end position="139"/>
    </location>
</feature>
<dbReference type="PRINTS" id="PR01551">
    <property type="entry name" value="SPO11HOMOLOG"/>
</dbReference>
<keyword evidence="17" id="KW-1185">Reference proteome</keyword>
<evidence type="ECO:0000256" key="3">
    <source>
        <dbReference type="ARBA" id="ARBA00004123"/>
    </source>
</evidence>
<dbReference type="GO" id="GO:0000228">
    <property type="term" value="C:nuclear chromosome"/>
    <property type="evidence" value="ECO:0007669"/>
    <property type="project" value="TreeGrafter"/>
</dbReference>
<dbReference type="InterPro" id="IPR002815">
    <property type="entry name" value="Spo11/TopoVI_A"/>
</dbReference>
<evidence type="ECO:0000313" key="17">
    <source>
        <dbReference type="Proteomes" id="UP000298030"/>
    </source>
</evidence>
<evidence type="ECO:0000256" key="8">
    <source>
        <dbReference type="ARBA" id="ARBA00023029"/>
    </source>
</evidence>
<evidence type="ECO:0000256" key="7">
    <source>
        <dbReference type="ARBA" id="ARBA00022842"/>
    </source>
</evidence>
<dbReference type="PRINTS" id="PR01550">
    <property type="entry name" value="TOP6AFAMILY"/>
</dbReference>
<dbReference type="PROSITE" id="PS52041">
    <property type="entry name" value="TOPO_IIB"/>
    <property type="match status" value="1"/>
</dbReference>
<dbReference type="Gene3D" id="1.10.10.10">
    <property type="entry name" value="Winged helix-like DNA-binding domain superfamily/Winged helix DNA-binding domain"/>
    <property type="match status" value="1"/>
</dbReference>
<dbReference type="PANTHER" id="PTHR10848:SF0">
    <property type="entry name" value="MEIOTIC RECOMBINATION PROTEIN SPO11"/>
    <property type="match status" value="1"/>
</dbReference>